<dbReference type="PROSITE" id="PS51186">
    <property type="entry name" value="GNAT"/>
    <property type="match status" value="1"/>
</dbReference>
<keyword evidence="3" id="KW-1185">Reference proteome</keyword>
<dbReference type="RefSeq" id="WP_201630494.1">
    <property type="nucleotide sequence ID" value="NZ_JAEQNB010000001.1"/>
</dbReference>
<accession>A0ABS1J4T2</accession>
<dbReference type="InterPro" id="IPR051554">
    <property type="entry name" value="Acetyltransferase_Eis"/>
</dbReference>
<sequence length="388" mass="43078">MSNLLFRSAQPHELPQVLDLIDTAFTHYTETPDVANGRSHVELFTAVYNRPDLDPELIVVAEDTATGRLVSMASLLPKPAQIGTREINGVVLSPVGTLPDYRGRGIAEQLLRFGLQLAKEKGFTFSCVLGHPTYYPRVGYVSAFPWYRLSQTLPEQLTAGADTRAFQNGDLHALSEIYNRESSGFFLTPTRSLNWWETELAHLGEQGRCFTDLQVFTQGEEIIGYASLGEADDKLVLKEVSVSDNAHAPAVLNALYTLASTRGKTKLQATFPATTSLGLHLKRQGATETIHAPSAWMFQVLNWETWLEAYAIYTGMGMQLTYDEINHQLYVDGELSPTLQASPEALTKLTLGLHTSDELEILGLLTGQDSHRLFPKRAPYFNLNEALF</sequence>
<evidence type="ECO:0000313" key="2">
    <source>
        <dbReference type="EMBL" id="MBL0385289.1"/>
    </source>
</evidence>
<dbReference type="Proteomes" id="UP000602284">
    <property type="component" value="Unassembled WGS sequence"/>
</dbReference>
<organism evidence="2 3">
    <name type="scientific">Tumebacillus amylolyticus</name>
    <dbReference type="NCBI Taxonomy" id="2801339"/>
    <lineage>
        <taxon>Bacteria</taxon>
        <taxon>Bacillati</taxon>
        <taxon>Bacillota</taxon>
        <taxon>Bacilli</taxon>
        <taxon>Bacillales</taxon>
        <taxon>Alicyclobacillaceae</taxon>
        <taxon>Tumebacillus</taxon>
    </lineage>
</organism>
<dbReference type="EMBL" id="JAEQNB010000001">
    <property type="protein sequence ID" value="MBL0385289.1"/>
    <property type="molecule type" value="Genomic_DNA"/>
</dbReference>
<dbReference type="InterPro" id="IPR016181">
    <property type="entry name" value="Acyl_CoA_acyltransferase"/>
</dbReference>
<comment type="caution">
    <text evidence="2">The sequence shown here is derived from an EMBL/GenBank/DDBJ whole genome shotgun (WGS) entry which is preliminary data.</text>
</comment>
<dbReference type="SUPFAM" id="SSF55729">
    <property type="entry name" value="Acyl-CoA N-acyltransferases (Nat)"/>
    <property type="match status" value="1"/>
</dbReference>
<dbReference type="InterPro" id="IPR000182">
    <property type="entry name" value="GNAT_dom"/>
</dbReference>
<evidence type="ECO:0000259" key="1">
    <source>
        <dbReference type="PROSITE" id="PS51186"/>
    </source>
</evidence>
<feature type="domain" description="N-acetyltransferase" evidence="1">
    <location>
        <begin position="4"/>
        <end position="160"/>
    </location>
</feature>
<dbReference type="Gene3D" id="3.40.630.30">
    <property type="match status" value="2"/>
</dbReference>
<name>A0ABS1J4T2_9BACL</name>
<gene>
    <name evidence="2" type="ORF">JJB07_01405</name>
</gene>
<evidence type="ECO:0000313" key="3">
    <source>
        <dbReference type="Proteomes" id="UP000602284"/>
    </source>
</evidence>
<dbReference type="Pfam" id="PF13527">
    <property type="entry name" value="Acetyltransf_9"/>
    <property type="match status" value="1"/>
</dbReference>
<reference evidence="2 3" key="1">
    <citation type="submission" date="2021-01" db="EMBL/GenBank/DDBJ databases">
        <title>Tumebacillus sp. strain ITR2 16S ribosomal RNA gene Genome sequencing and assembly.</title>
        <authorList>
            <person name="Kang M."/>
        </authorList>
    </citation>
    <scope>NUCLEOTIDE SEQUENCE [LARGE SCALE GENOMIC DNA]</scope>
    <source>
        <strain evidence="2 3">ITR2</strain>
    </source>
</reference>
<proteinExistence type="predicted"/>
<dbReference type="PANTHER" id="PTHR37817">
    <property type="entry name" value="N-ACETYLTRANSFERASE EIS"/>
    <property type="match status" value="1"/>
</dbReference>
<protein>
    <submittedName>
        <fullName evidence="2">GNAT family N-acetyltransferase</fullName>
    </submittedName>
</protein>
<dbReference type="CDD" id="cd04301">
    <property type="entry name" value="NAT_SF"/>
    <property type="match status" value="1"/>
</dbReference>
<dbReference type="PANTHER" id="PTHR37817:SF1">
    <property type="entry name" value="N-ACETYLTRANSFERASE EIS"/>
    <property type="match status" value="1"/>
</dbReference>